<evidence type="ECO:0000313" key="2">
    <source>
        <dbReference type="EMBL" id="KAK0573729.1"/>
    </source>
</evidence>
<dbReference type="Gene3D" id="3.80.10.10">
    <property type="entry name" value="Ribonuclease Inhibitor"/>
    <property type="match status" value="1"/>
</dbReference>
<protein>
    <recommendedName>
        <fullName evidence="4">Disease resistance protein</fullName>
    </recommendedName>
</protein>
<dbReference type="PANTHER" id="PTHR36766:SF70">
    <property type="entry name" value="DISEASE RESISTANCE PROTEIN RGA4"/>
    <property type="match status" value="1"/>
</dbReference>
<sequence>MGCPGIISFPEDGFPTNLTSLSIIDVKFCKALFEWGLHRLTSLKQLSIWGGCPDVMPFLQEEIGMILPTSLTTLHIDHLTFLESLSSVFRNLISLEELHLVDCPKLKFFPKKGLPPSLVRLQIWRCPLLKQSCEKDGLYWPMISLIPYVHIDFKKVTPADEGALILYKAPERNL</sequence>
<evidence type="ECO:0000256" key="1">
    <source>
        <dbReference type="ARBA" id="ARBA00022821"/>
    </source>
</evidence>
<evidence type="ECO:0000313" key="3">
    <source>
        <dbReference type="Proteomes" id="UP001168877"/>
    </source>
</evidence>
<organism evidence="2 3">
    <name type="scientific">Acer saccharum</name>
    <name type="common">Sugar maple</name>
    <dbReference type="NCBI Taxonomy" id="4024"/>
    <lineage>
        <taxon>Eukaryota</taxon>
        <taxon>Viridiplantae</taxon>
        <taxon>Streptophyta</taxon>
        <taxon>Embryophyta</taxon>
        <taxon>Tracheophyta</taxon>
        <taxon>Spermatophyta</taxon>
        <taxon>Magnoliopsida</taxon>
        <taxon>eudicotyledons</taxon>
        <taxon>Gunneridae</taxon>
        <taxon>Pentapetalae</taxon>
        <taxon>rosids</taxon>
        <taxon>malvids</taxon>
        <taxon>Sapindales</taxon>
        <taxon>Sapindaceae</taxon>
        <taxon>Hippocastanoideae</taxon>
        <taxon>Acereae</taxon>
        <taxon>Acer</taxon>
    </lineage>
</organism>
<dbReference type="GO" id="GO:0006952">
    <property type="term" value="P:defense response"/>
    <property type="evidence" value="ECO:0007669"/>
    <property type="project" value="UniProtKB-KW"/>
</dbReference>
<dbReference type="EMBL" id="JAUESC010000387">
    <property type="protein sequence ID" value="KAK0573729.1"/>
    <property type="molecule type" value="Genomic_DNA"/>
</dbReference>
<reference evidence="2" key="2">
    <citation type="submission" date="2023-06" db="EMBL/GenBank/DDBJ databases">
        <authorList>
            <person name="Swenson N.G."/>
            <person name="Wegrzyn J.L."/>
            <person name="Mcevoy S.L."/>
        </authorList>
    </citation>
    <scope>NUCLEOTIDE SEQUENCE</scope>
    <source>
        <strain evidence="2">NS2018</strain>
        <tissue evidence="2">Leaf</tissue>
    </source>
</reference>
<dbReference type="PANTHER" id="PTHR36766">
    <property type="entry name" value="PLANT BROAD-SPECTRUM MILDEW RESISTANCE PROTEIN RPW8"/>
    <property type="match status" value="1"/>
</dbReference>
<comment type="caution">
    <text evidence="2">The sequence shown here is derived from an EMBL/GenBank/DDBJ whole genome shotgun (WGS) entry which is preliminary data.</text>
</comment>
<keyword evidence="1" id="KW-0611">Plant defense</keyword>
<dbReference type="Proteomes" id="UP001168877">
    <property type="component" value="Unassembled WGS sequence"/>
</dbReference>
<evidence type="ECO:0008006" key="4">
    <source>
        <dbReference type="Google" id="ProtNLM"/>
    </source>
</evidence>
<name>A0AA39UT58_ACESA</name>
<proteinExistence type="predicted"/>
<keyword evidence="3" id="KW-1185">Reference proteome</keyword>
<dbReference type="InterPro" id="IPR032675">
    <property type="entry name" value="LRR_dom_sf"/>
</dbReference>
<dbReference type="AlphaFoldDB" id="A0AA39UT58"/>
<accession>A0AA39UT58</accession>
<gene>
    <name evidence="2" type="ORF">LWI29_012584</name>
</gene>
<reference evidence="2" key="1">
    <citation type="journal article" date="2022" name="Plant J.">
        <title>Strategies of tolerance reflected in two North American maple genomes.</title>
        <authorList>
            <person name="McEvoy S.L."/>
            <person name="Sezen U.U."/>
            <person name="Trouern-Trend A."/>
            <person name="McMahon S.M."/>
            <person name="Schaberg P.G."/>
            <person name="Yang J."/>
            <person name="Wegrzyn J.L."/>
            <person name="Swenson N.G."/>
        </authorList>
    </citation>
    <scope>NUCLEOTIDE SEQUENCE</scope>
    <source>
        <strain evidence="2">NS2018</strain>
    </source>
</reference>
<dbReference type="SUPFAM" id="SSF52058">
    <property type="entry name" value="L domain-like"/>
    <property type="match status" value="1"/>
</dbReference>